<dbReference type="GO" id="GO:0000049">
    <property type="term" value="F:tRNA binding"/>
    <property type="evidence" value="ECO:0007669"/>
    <property type="project" value="UniProtKB-UniRule"/>
</dbReference>
<comment type="caution">
    <text evidence="5">The sequence shown here is derived from an EMBL/GenBank/DDBJ whole genome shotgun (WGS) entry which is preliminary data.</text>
</comment>
<evidence type="ECO:0000313" key="6">
    <source>
        <dbReference type="Proteomes" id="UP000579136"/>
    </source>
</evidence>
<dbReference type="InterPro" id="IPR033714">
    <property type="entry name" value="tRNA_bind_bactPheRS"/>
</dbReference>
<evidence type="ECO:0000256" key="2">
    <source>
        <dbReference type="ARBA" id="ARBA00022884"/>
    </source>
</evidence>
<dbReference type="InterPro" id="IPR012340">
    <property type="entry name" value="NA-bd_OB-fold"/>
</dbReference>
<keyword evidence="1 3" id="KW-0820">tRNA-binding</keyword>
<evidence type="ECO:0000259" key="4">
    <source>
        <dbReference type="PROSITE" id="PS50886"/>
    </source>
</evidence>
<protein>
    <submittedName>
        <fullName evidence="5">tRNA-binding protein</fullName>
    </submittedName>
</protein>
<evidence type="ECO:0000313" key="5">
    <source>
        <dbReference type="EMBL" id="MBB5175240.1"/>
    </source>
</evidence>
<organism evidence="5 6">
    <name type="scientific">Nosocomiicoccus ampullae</name>
    <dbReference type="NCBI Taxonomy" id="489910"/>
    <lineage>
        <taxon>Bacteria</taxon>
        <taxon>Bacillati</taxon>
        <taxon>Bacillota</taxon>
        <taxon>Bacilli</taxon>
        <taxon>Bacillales</taxon>
        <taxon>Staphylococcaceae</taxon>
        <taxon>Nosocomiicoccus</taxon>
    </lineage>
</organism>
<dbReference type="CDD" id="cd02796">
    <property type="entry name" value="tRNA_bind_bactPheRS"/>
    <property type="match status" value="1"/>
</dbReference>
<keyword evidence="6" id="KW-1185">Reference proteome</keyword>
<gene>
    <name evidence="5" type="ORF">HNQ45_000098</name>
</gene>
<reference evidence="5 6" key="1">
    <citation type="submission" date="2020-08" db="EMBL/GenBank/DDBJ databases">
        <title>Genomic Encyclopedia of Type Strains, Phase IV (KMG-IV): sequencing the most valuable type-strain genomes for metagenomic binning, comparative biology and taxonomic classification.</title>
        <authorList>
            <person name="Goeker M."/>
        </authorList>
    </citation>
    <scope>NUCLEOTIDE SEQUENCE [LARGE SCALE GENOMIC DNA]</scope>
    <source>
        <strain evidence="5 6">DSM 19163</strain>
    </source>
</reference>
<dbReference type="InterPro" id="IPR037154">
    <property type="entry name" value="YtpR-like_sf"/>
</dbReference>
<dbReference type="Gene3D" id="2.40.50.140">
    <property type="entry name" value="Nucleic acid-binding proteins"/>
    <property type="match status" value="1"/>
</dbReference>
<dbReference type="NCBIfam" id="NF045760">
    <property type="entry name" value="YtpR"/>
    <property type="match status" value="1"/>
</dbReference>
<dbReference type="EMBL" id="JACHHF010000001">
    <property type="protein sequence ID" value="MBB5175240.1"/>
    <property type="molecule type" value="Genomic_DNA"/>
</dbReference>
<dbReference type="Pfam" id="PF01588">
    <property type="entry name" value="tRNA_bind"/>
    <property type="match status" value="1"/>
</dbReference>
<proteinExistence type="predicted"/>
<evidence type="ECO:0000256" key="1">
    <source>
        <dbReference type="ARBA" id="ARBA00022555"/>
    </source>
</evidence>
<dbReference type="AlphaFoldDB" id="A0A9Q2CY17"/>
<dbReference type="Proteomes" id="UP000579136">
    <property type="component" value="Unassembled WGS sequence"/>
</dbReference>
<dbReference type="InterPro" id="IPR002547">
    <property type="entry name" value="tRNA-bd_dom"/>
</dbReference>
<accession>A0A9Q2CY17</accession>
<name>A0A9Q2CY17_9STAP</name>
<dbReference type="RefSeq" id="WP_183672673.1">
    <property type="nucleotide sequence ID" value="NZ_CBCRYX010000003.1"/>
</dbReference>
<evidence type="ECO:0000256" key="3">
    <source>
        <dbReference type="PROSITE-ProRule" id="PRU00209"/>
    </source>
</evidence>
<dbReference type="PROSITE" id="PS50886">
    <property type="entry name" value="TRBD"/>
    <property type="match status" value="1"/>
</dbReference>
<keyword evidence="2 3" id="KW-0694">RNA-binding</keyword>
<dbReference type="SUPFAM" id="SSF50249">
    <property type="entry name" value="Nucleic acid-binding proteins"/>
    <property type="match status" value="1"/>
</dbReference>
<dbReference type="Gene3D" id="3.30.1940.10">
    <property type="entry name" value="YtpR-like"/>
    <property type="match status" value="1"/>
</dbReference>
<feature type="domain" description="TRNA-binding" evidence="4">
    <location>
        <begin position="83"/>
        <end position="192"/>
    </location>
</feature>
<sequence>MKLTYNKNIGDVLLVSLEGSNSFETKDFDGFTAILNNDKLLGLNIFNASEKFTEEELEKETANEEIVQKINDIIHGDLDEINPDLTPKFVVGYVKECEQHEDADRLSVTKVDVGDEVLQIVCGAPNIDKGQKVVVAKVGAFMPNGLYIKPSELRGVKSNGMISSRKELGLEDDGVRGIYVLDDSYEIGQPFFN</sequence>
<dbReference type="FunFam" id="2.40.50.140:FF:000045">
    <property type="entry name" value="Phenylalanine--tRNA ligase beta subunit"/>
    <property type="match status" value="1"/>
</dbReference>